<protein>
    <recommendedName>
        <fullName evidence="1">Resolvase/invertase-type recombinase catalytic domain-containing protein</fullName>
    </recommendedName>
</protein>
<dbReference type="InterPro" id="IPR036162">
    <property type="entry name" value="Resolvase-like_N_sf"/>
</dbReference>
<dbReference type="InterPro" id="IPR006120">
    <property type="entry name" value="Resolvase_HTH_dom"/>
</dbReference>
<name>A0A0S4XLY1_9BACT</name>
<dbReference type="SMART" id="SM00857">
    <property type="entry name" value="Resolvase"/>
    <property type="match status" value="1"/>
</dbReference>
<dbReference type="GO" id="GO:0003677">
    <property type="term" value="F:DNA binding"/>
    <property type="evidence" value="ECO:0007669"/>
    <property type="project" value="InterPro"/>
</dbReference>
<dbReference type="Gene3D" id="3.40.50.1390">
    <property type="entry name" value="Resolvase, N-terminal catalytic domain"/>
    <property type="match status" value="1"/>
</dbReference>
<accession>A0A0S4XLY1</accession>
<proteinExistence type="predicted"/>
<dbReference type="SUPFAM" id="SSF53041">
    <property type="entry name" value="Resolvase-like"/>
    <property type="match status" value="1"/>
</dbReference>
<evidence type="ECO:0000259" key="1">
    <source>
        <dbReference type="SMART" id="SM00857"/>
    </source>
</evidence>
<evidence type="ECO:0000313" key="2">
    <source>
        <dbReference type="EMBL" id="CUV64949.1"/>
    </source>
</evidence>
<dbReference type="Gene3D" id="1.10.10.60">
    <property type="entry name" value="Homeodomain-like"/>
    <property type="match status" value="1"/>
</dbReference>
<sequence>MSKGDRVIYAYMRQYLNSESVSQQRKAIATFALKKSIYINKEVIEYTTKNISVEERFEFEKFVHTLKKGDIIVLSDISILSSLAEDVVKVVTCLISRGVEAYVASSKSSINKATTLGEFFPYLNGLRDAQKKVSKTIGRPKGSKSNSKFDSMYSKILEMLNNGHTVSFIAREFKVSRSSLKDYIQSRGMKDILNDSSDQKEPSKRLSDRLIICPFDKQNITKG</sequence>
<dbReference type="Pfam" id="PF00239">
    <property type="entry name" value="Resolvase"/>
    <property type="match status" value="1"/>
</dbReference>
<dbReference type="GO" id="GO:0000150">
    <property type="term" value="F:DNA strand exchange activity"/>
    <property type="evidence" value="ECO:0007669"/>
    <property type="project" value="InterPro"/>
</dbReference>
<dbReference type="EMBL" id="FAXN01000009">
    <property type="protein sequence ID" value="CUV64949.1"/>
    <property type="molecule type" value="Genomic_DNA"/>
</dbReference>
<dbReference type="AlphaFoldDB" id="A0A0S4XLY1"/>
<gene>
    <name evidence="2" type="ORF">BN3087_110002</name>
</gene>
<feature type="domain" description="Resolvase/invertase-type recombinase catalytic" evidence="1">
    <location>
        <begin position="8"/>
        <end position="140"/>
    </location>
</feature>
<reference evidence="2" key="1">
    <citation type="submission" date="2015-11" db="EMBL/GenBank/DDBJ databases">
        <authorList>
            <person name="Zhang Y."/>
            <person name="Guo Z."/>
        </authorList>
    </citation>
    <scope>NUCLEOTIDE SEQUENCE</scope>
    <source>
        <strain evidence="2">BN30871</strain>
    </source>
</reference>
<dbReference type="InterPro" id="IPR006119">
    <property type="entry name" value="Resolv_N"/>
</dbReference>
<organism evidence="2">
    <name type="scientific">Sulfurovum sp. enrichment culture clone C5</name>
    <dbReference type="NCBI Taxonomy" id="497650"/>
    <lineage>
        <taxon>Bacteria</taxon>
        <taxon>Pseudomonadati</taxon>
        <taxon>Campylobacterota</taxon>
        <taxon>Epsilonproteobacteria</taxon>
        <taxon>Campylobacterales</taxon>
        <taxon>Sulfurovaceae</taxon>
        <taxon>Sulfurovum</taxon>
        <taxon>environmental samples</taxon>
    </lineage>
</organism>
<dbReference type="Pfam" id="PF02796">
    <property type="entry name" value="HTH_7"/>
    <property type="match status" value="1"/>
</dbReference>